<feature type="DNA-binding region" description="H-T-H motif" evidence="4">
    <location>
        <begin position="26"/>
        <end position="45"/>
    </location>
</feature>
<dbReference type="Gene3D" id="1.10.357.10">
    <property type="entry name" value="Tetracycline Repressor, domain 2"/>
    <property type="match status" value="1"/>
</dbReference>
<name>A0A0B3BWW2_9PSED</name>
<dbReference type="InterPro" id="IPR009057">
    <property type="entry name" value="Homeodomain-like_sf"/>
</dbReference>
<keyword evidence="7" id="KW-1185">Reference proteome</keyword>
<dbReference type="Pfam" id="PF00440">
    <property type="entry name" value="TetR_N"/>
    <property type="match status" value="1"/>
</dbReference>
<sequence>MSDTSAALILDTALSLAEARGWERLQLYEVADALGIGLDAIARHYPDKDALVDAWFARAEQAMLERARDEDLAALLPAERLEELLVAWLRALEPHHALAGQMLLYKLEPGHLHLQLGGLHSLSRVVQWWRAGARLRGAWLNRIGQECLLSGLFLRTFCRWLRRPDPDLAQTRRYLRRRFESAPLRYLLH</sequence>
<dbReference type="PROSITE" id="PS50977">
    <property type="entry name" value="HTH_TETR_2"/>
    <property type="match status" value="1"/>
</dbReference>
<dbReference type="EMBL" id="JTAK01000006">
    <property type="protein sequence ID" value="KHO63902.1"/>
    <property type="molecule type" value="Genomic_DNA"/>
</dbReference>
<keyword evidence="3" id="KW-0804">Transcription</keyword>
<dbReference type="OrthoDB" id="7375611at2"/>
<evidence type="ECO:0000256" key="1">
    <source>
        <dbReference type="ARBA" id="ARBA00023015"/>
    </source>
</evidence>
<keyword evidence="1" id="KW-0805">Transcription regulation</keyword>
<dbReference type="Proteomes" id="UP000030980">
    <property type="component" value="Unassembled WGS sequence"/>
</dbReference>
<evidence type="ECO:0000256" key="3">
    <source>
        <dbReference type="ARBA" id="ARBA00023163"/>
    </source>
</evidence>
<proteinExistence type="predicted"/>
<dbReference type="PANTHER" id="PTHR30055">
    <property type="entry name" value="HTH-TYPE TRANSCRIPTIONAL REGULATOR RUTR"/>
    <property type="match status" value="1"/>
</dbReference>
<accession>A0A0B3BWW2</accession>
<dbReference type="GO" id="GO:0003700">
    <property type="term" value="F:DNA-binding transcription factor activity"/>
    <property type="evidence" value="ECO:0007669"/>
    <property type="project" value="TreeGrafter"/>
</dbReference>
<dbReference type="RefSeq" id="WP_027589667.1">
    <property type="nucleotide sequence ID" value="NZ_FMUP01000004.1"/>
</dbReference>
<keyword evidence="2 4" id="KW-0238">DNA-binding</keyword>
<dbReference type="AlphaFoldDB" id="A0A0B3BWW2"/>
<evidence type="ECO:0000313" key="7">
    <source>
        <dbReference type="Proteomes" id="UP000030980"/>
    </source>
</evidence>
<dbReference type="GO" id="GO:0000976">
    <property type="term" value="F:transcription cis-regulatory region binding"/>
    <property type="evidence" value="ECO:0007669"/>
    <property type="project" value="TreeGrafter"/>
</dbReference>
<dbReference type="STRING" id="706570.PT85_15585"/>
<evidence type="ECO:0000256" key="4">
    <source>
        <dbReference type="PROSITE-ProRule" id="PRU00335"/>
    </source>
</evidence>
<dbReference type="InterPro" id="IPR001647">
    <property type="entry name" value="HTH_TetR"/>
</dbReference>
<evidence type="ECO:0000259" key="5">
    <source>
        <dbReference type="PROSITE" id="PS50977"/>
    </source>
</evidence>
<evidence type="ECO:0000313" key="6">
    <source>
        <dbReference type="EMBL" id="KHO63902.1"/>
    </source>
</evidence>
<dbReference type="InterPro" id="IPR050109">
    <property type="entry name" value="HTH-type_TetR-like_transc_reg"/>
</dbReference>
<evidence type="ECO:0000256" key="2">
    <source>
        <dbReference type="ARBA" id="ARBA00023125"/>
    </source>
</evidence>
<organism evidence="6 7">
    <name type="scientific">Pseudomonas flexibilis</name>
    <dbReference type="NCBI Taxonomy" id="706570"/>
    <lineage>
        <taxon>Bacteria</taxon>
        <taxon>Pseudomonadati</taxon>
        <taxon>Pseudomonadota</taxon>
        <taxon>Gammaproteobacteria</taxon>
        <taxon>Pseudomonadales</taxon>
        <taxon>Pseudomonadaceae</taxon>
        <taxon>Pseudomonas</taxon>
    </lineage>
</organism>
<comment type="caution">
    <text evidence="6">The sequence shown here is derived from an EMBL/GenBank/DDBJ whole genome shotgun (WGS) entry which is preliminary data.</text>
</comment>
<protein>
    <submittedName>
        <fullName evidence="6">TetR family transcriptional regulator</fullName>
    </submittedName>
</protein>
<reference evidence="6 7" key="1">
    <citation type="submission" date="2014-11" db="EMBL/GenBank/DDBJ databases">
        <title>Genome sequence of Pseudomonas tuomuerensis JCM 14085.</title>
        <authorList>
            <person name="Shin S.-K."/>
            <person name="Yi H."/>
        </authorList>
    </citation>
    <scope>NUCLEOTIDE SEQUENCE [LARGE SCALE GENOMIC DNA]</scope>
    <source>
        <strain evidence="6 7">JCM 14085</strain>
    </source>
</reference>
<feature type="domain" description="HTH tetR-type" evidence="5">
    <location>
        <begin position="3"/>
        <end position="63"/>
    </location>
</feature>
<gene>
    <name evidence="6" type="ORF">PT85_15585</name>
</gene>
<dbReference type="PANTHER" id="PTHR30055:SF234">
    <property type="entry name" value="HTH-TYPE TRANSCRIPTIONAL REGULATOR BETI"/>
    <property type="match status" value="1"/>
</dbReference>
<dbReference type="SUPFAM" id="SSF46689">
    <property type="entry name" value="Homeodomain-like"/>
    <property type="match status" value="1"/>
</dbReference>